<dbReference type="Pfam" id="PF05951">
    <property type="entry name" value="Peptidase_M15_2"/>
    <property type="match status" value="1"/>
</dbReference>
<evidence type="ECO:0000256" key="6">
    <source>
        <dbReference type="ARBA" id="ARBA00022801"/>
    </source>
</evidence>
<keyword evidence="3" id="KW-0645">Protease</keyword>
<dbReference type="InterPro" id="IPR009045">
    <property type="entry name" value="Zn_M74/Hedgehog-like"/>
</dbReference>
<reference evidence="12 13" key="1">
    <citation type="submission" date="2020-09" db="EMBL/GenBank/DDBJ databases">
        <title>Roseomonas.</title>
        <authorList>
            <person name="Zhu W."/>
        </authorList>
    </citation>
    <scope>NUCLEOTIDE SEQUENCE [LARGE SCALE GENOMIC DNA]</scope>
    <source>
        <strain evidence="12 13">1311</strain>
    </source>
</reference>
<evidence type="ECO:0000256" key="9">
    <source>
        <dbReference type="ARBA" id="ARBA00023316"/>
    </source>
</evidence>
<comment type="pathway">
    <text evidence="2">Cell wall biogenesis; cell wall polysaccharide biosynthesis.</text>
</comment>
<evidence type="ECO:0000256" key="3">
    <source>
        <dbReference type="ARBA" id="ARBA00022670"/>
    </source>
</evidence>
<keyword evidence="9" id="KW-0961">Cell wall biogenesis/degradation</keyword>
<keyword evidence="13" id="KW-1185">Reference proteome</keyword>
<dbReference type="SUPFAM" id="SSF55166">
    <property type="entry name" value="Hedgehog/DD-peptidase"/>
    <property type="match status" value="1"/>
</dbReference>
<keyword evidence="7" id="KW-0862">Zinc</keyword>
<evidence type="ECO:0000256" key="7">
    <source>
        <dbReference type="ARBA" id="ARBA00022833"/>
    </source>
</evidence>
<dbReference type="EMBL" id="JACTNF010000005">
    <property type="protein sequence ID" value="MBO1074343.1"/>
    <property type="molecule type" value="Genomic_DNA"/>
</dbReference>
<evidence type="ECO:0000256" key="4">
    <source>
        <dbReference type="ARBA" id="ARBA00022723"/>
    </source>
</evidence>
<protein>
    <recommendedName>
        <fullName evidence="11">Murein endopeptidase K</fullName>
    </recommendedName>
</protein>
<evidence type="ECO:0000256" key="5">
    <source>
        <dbReference type="ARBA" id="ARBA00022729"/>
    </source>
</evidence>
<organism evidence="12 13">
    <name type="scientific">Roseomonas marmotae</name>
    <dbReference type="NCBI Taxonomy" id="2768161"/>
    <lineage>
        <taxon>Bacteria</taxon>
        <taxon>Pseudomonadati</taxon>
        <taxon>Pseudomonadota</taxon>
        <taxon>Alphaproteobacteria</taxon>
        <taxon>Acetobacterales</taxon>
        <taxon>Roseomonadaceae</taxon>
        <taxon>Roseomonas</taxon>
    </lineage>
</organism>
<gene>
    <name evidence="12" type="ORF">IAI60_06960</name>
</gene>
<keyword evidence="4" id="KW-0479">Metal-binding</keyword>
<comment type="similarity">
    <text evidence="10">Belongs to the peptidase M15 family.</text>
</comment>
<proteinExistence type="inferred from homology"/>
<comment type="caution">
    <text evidence="12">The sequence shown here is derived from an EMBL/GenBank/DDBJ whole genome shotgun (WGS) entry which is preliminary data.</text>
</comment>
<evidence type="ECO:0000256" key="11">
    <source>
        <dbReference type="ARBA" id="ARBA00093666"/>
    </source>
</evidence>
<dbReference type="InterPro" id="IPR010275">
    <property type="entry name" value="MepK"/>
</dbReference>
<dbReference type="RefSeq" id="WP_207445935.1">
    <property type="nucleotide sequence ID" value="NZ_CP061091.1"/>
</dbReference>
<evidence type="ECO:0000256" key="2">
    <source>
        <dbReference type="ARBA" id="ARBA00004776"/>
    </source>
</evidence>
<sequence>MLDLFNRPGPCPCCEGGVFSRRKILGFGLGALAGAGALSSTAQAVQLPPVRRLRAVRVPTDDSFDGVYFRDGKYDREALHKLDWVFRDLSAAEVTPMDPRLFDVLSAVADRLDSDETYRIMSGYRTPEHNAKNARRSRAVSTASLHMSGMAADFRLPGRDGRGVARTAAQMQVGGVGYYREGFVHLDCGPPRRW</sequence>
<dbReference type="InterPro" id="IPR006311">
    <property type="entry name" value="TAT_signal"/>
</dbReference>
<keyword evidence="6" id="KW-0378">Hydrolase</keyword>
<evidence type="ECO:0000313" key="13">
    <source>
        <dbReference type="Proteomes" id="UP001518990"/>
    </source>
</evidence>
<name>A0ABS3KCJ7_9PROT</name>
<evidence type="ECO:0000256" key="8">
    <source>
        <dbReference type="ARBA" id="ARBA00023049"/>
    </source>
</evidence>
<dbReference type="PROSITE" id="PS51318">
    <property type="entry name" value="TAT"/>
    <property type="match status" value="1"/>
</dbReference>
<keyword evidence="5" id="KW-0732">Signal</keyword>
<dbReference type="PANTHER" id="PTHR37425">
    <property type="match status" value="1"/>
</dbReference>
<evidence type="ECO:0000313" key="12">
    <source>
        <dbReference type="EMBL" id="MBO1074343.1"/>
    </source>
</evidence>
<comment type="cofactor">
    <cofactor evidence="1">
        <name>Zn(2+)</name>
        <dbReference type="ChEBI" id="CHEBI:29105"/>
    </cofactor>
</comment>
<keyword evidence="8" id="KW-0482">Metalloprotease</keyword>
<dbReference type="Proteomes" id="UP001518990">
    <property type="component" value="Unassembled WGS sequence"/>
</dbReference>
<evidence type="ECO:0000256" key="1">
    <source>
        <dbReference type="ARBA" id="ARBA00001947"/>
    </source>
</evidence>
<accession>A0ABS3KCJ7</accession>
<evidence type="ECO:0000256" key="10">
    <source>
        <dbReference type="ARBA" id="ARBA00093448"/>
    </source>
</evidence>
<dbReference type="PANTHER" id="PTHR37425:SF1">
    <property type="entry name" value="OUTER MEMBRANE PROTEIN"/>
    <property type="match status" value="1"/>
</dbReference>
<dbReference type="Gene3D" id="3.30.1380.10">
    <property type="match status" value="1"/>
</dbReference>